<dbReference type="RefSeq" id="WP_126162410.1">
    <property type="nucleotide sequence ID" value="NZ_RQPJ01000005.1"/>
</dbReference>
<evidence type="ECO:0000259" key="1">
    <source>
        <dbReference type="Pfam" id="PF06452"/>
    </source>
</evidence>
<protein>
    <submittedName>
        <fullName evidence="3">Hydrolase</fullName>
    </submittedName>
</protein>
<gene>
    <name evidence="3" type="ORF">EHW67_10925</name>
</gene>
<proteinExistence type="predicted"/>
<feature type="domain" description="DUF5916" evidence="2">
    <location>
        <begin position="371"/>
        <end position="639"/>
    </location>
</feature>
<dbReference type="GO" id="GO:0016052">
    <property type="term" value="P:carbohydrate catabolic process"/>
    <property type="evidence" value="ECO:0007669"/>
    <property type="project" value="InterPro"/>
</dbReference>
<organism evidence="3 4">
    <name type="scientific">Arenibacter aquaticus</name>
    <dbReference type="NCBI Taxonomy" id="2489054"/>
    <lineage>
        <taxon>Bacteria</taxon>
        <taxon>Pseudomonadati</taxon>
        <taxon>Bacteroidota</taxon>
        <taxon>Flavobacteriia</taxon>
        <taxon>Flavobacteriales</taxon>
        <taxon>Flavobacteriaceae</taxon>
        <taxon>Arenibacter</taxon>
    </lineage>
</organism>
<accession>A0A430K370</accession>
<reference evidence="3 4" key="1">
    <citation type="submission" date="2018-11" db="EMBL/GenBank/DDBJ databases">
        <title>Arenibacter aquaticus sp.nov., a marine bacterium isolated from surface seawater in the South China Sea.</title>
        <authorList>
            <person name="Guo J."/>
            <person name="Sun J."/>
        </authorList>
    </citation>
    <scope>NUCLEOTIDE SEQUENCE [LARGE SCALE GENOMIC DNA]</scope>
    <source>
        <strain evidence="3 4">GUO666</strain>
    </source>
</reference>
<feature type="domain" description="DUF5916" evidence="2">
    <location>
        <begin position="236"/>
        <end position="338"/>
    </location>
</feature>
<evidence type="ECO:0000313" key="4">
    <source>
        <dbReference type="Proteomes" id="UP000267585"/>
    </source>
</evidence>
<comment type="caution">
    <text evidence="3">The sequence shown here is derived from an EMBL/GenBank/DDBJ whole genome shotgun (WGS) entry which is preliminary data.</text>
</comment>
<dbReference type="InterPro" id="IPR010502">
    <property type="entry name" value="Carb-bd_dom_fam9"/>
</dbReference>
<dbReference type="InterPro" id="IPR045670">
    <property type="entry name" value="DUF5916"/>
</dbReference>
<dbReference type="SUPFAM" id="SSF49344">
    <property type="entry name" value="CBD9-like"/>
    <property type="match status" value="1"/>
</dbReference>
<dbReference type="CDD" id="cd09618">
    <property type="entry name" value="CBM9_like_2"/>
    <property type="match status" value="1"/>
</dbReference>
<dbReference type="AlphaFoldDB" id="A0A430K370"/>
<dbReference type="Pfam" id="PF06452">
    <property type="entry name" value="CBM9_1"/>
    <property type="match status" value="1"/>
</dbReference>
<keyword evidence="4" id="KW-1185">Reference proteome</keyword>
<keyword evidence="3" id="KW-0378">Hydrolase</keyword>
<dbReference type="GO" id="GO:0030246">
    <property type="term" value="F:carbohydrate binding"/>
    <property type="evidence" value="ECO:0007669"/>
    <property type="project" value="InterPro"/>
</dbReference>
<dbReference type="OrthoDB" id="9786766at2"/>
<evidence type="ECO:0000313" key="3">
    <source>
        <dbReference type="EMBL" id="RTE53515.1"/>
    </source>
</evidence>
<dbReference type="GO" id="GO:0004553">
    <property type="term" value="F:hydrolase activity, hydrolyzing O-glycosyl compounds"/>
    <property type="evidence" value="ECO:0007669"/>
    <property type="project" value="InterPro"/>
</dbReference>
<feature type="domain" description="Carbohydrate-binding" evidence="1">
    <location>
        <begin position="42"/>
        <end position="203"/>
    </location>
</feature>
<sequence length="727" mass="83577">MSTNRTAFLSFIISLLALSVHSQKKNENYKLNIRKTTGPITIDGYGDDKAWQHTDVAKDFFMVLPMDKGKANEPSEIRMTYDDEMLYLLAIFYQGTKGPYYVESLRRDFSFGKNDNFLLFMDPFNNQTTGYSFGSNAAGAQWDGTMYGGGSVDLNWDSKWISEVSSDENKWIVEMAIPFKSIRYEDGVMEWGINFSRLDLKAGEKSSWTPIPRQFPTASLAYTGTLVWDSPPPSPKTNFSIIPYVLTGMNGDKENNLDTQYDKKFGGDAKISLSTSLNLDLTINPDFSQVEVDRQVTNLDRFELFFPEKRQFFLENADLFANFGYSTIRPFFSRRIGLGVPIRAGARVSGNLNNKWRMGLMDMQTASIEETGRPGQNFGVLSLQRKVFSRSSIGLMFVNKESTHYPNEQDSLKTLFPKYNRNLGLEYNLASPNNQWTGKAFLLQSFAPDKKGKGISQAAHLEYKSRKWNWRIQEEMVEDDYRAEVGFVPRNGYVNITSHVGHLFFPKKSKVVSHGPKISSTYFFNEKMQRTDNANVFSYLLDYRNRSSLSLSVSDEYVELLSPFDPTRSGKKTLETGSTHHWNAYMFDYISKPQSMFTYSLGGRFGGYYEGGNRTSLISELGYRFQPFVSLSSTLSYNHIHLPAPWNNTEFWLIGSEVDITFTNKLFFATLCQYNEQSKNFNLNSRFQWRYKPASDLYLVYTNNYLIDPLEGRNWALTLKFTYWFNN</sequence>
<dbReference type="Pfam" id="PF19313">
    <property type="entry name" value="DUF5916"/>
    <property type="match status" value="2"/>
</dbReference>
<evidence type="ECO:0000259" key="2">
    <source>
        <dbReference type="Pfam" id="PF19313"/>
    </source>
</evidence>
<name>A0A430K370_9FLAO</name>
<dbReference type="EMBL" id="RQPJ01000005">
    <property type="protein sequence ID" value="RTE53515.1"/>
    <property type="molecule type" value="Genomic_DNA"/>
</dbReference>
<dbReference type="Proteomes" id="UP000267585">
    <property type="component" value="Unassembled WGS sequence"/>
</dbReference>
<dbReference type="Gene3D" id="2.60.40.1190">
    <property type="match status" value="1"/>
</dbReference>